<dbReference type="Proteomes" id="UP000183656">
    <property type="component" value="Unassembled WGS sequence"/>
</dbReference>
<sequence>MTDAQQAPLPVGRFAGREEFQGLVRSALDCAAREGWPELILSDADFWDWPLGEGAVIEALNAWVRQGRRLTLLARTYDEVVRRHPRFVRWRGTWDHKITCRRSPAANAADIPSALWSPTWVLHRLDAERCVGVTGDEPNRRVLLRETLDEWLLRRSAPGFPATVLGL</sequence>
<dbReference type="RefSeq" id="WP_054256539.1">
    <property type="nucleotide sequence ID" value="NZ_CYIG01000020.1"/>
</dbReference>
<accession>A0A1I7IX82</accession>
<dbReference type="OrthoDB" id="8898236at2"/>
<organism evidence="1 2">
    <name type="scientific">Paenacidovorax caeni</name>
    <dbReference type="NCBI Taxonomy" id="343013"/>
    <lineage>
        <taxon>Bacteria</taxon>
        <taxon>Pseudomonadati</taxon>
        <taxon>Pseudomonadota</taxon>
        <taxon>Betaproteobacteria</taxon>
        <taxon>Burkholderiales</taxon>
        <taxon>Comamonadaceae</taxon>
        <taxon>Paenacidovorax</taxon>
    </lineage>
</organism>
<evidence type="ECO:0000313" key="1">
    <source>
        <dbReference type="EMBL" id="SFU77577.1"/>
    </source>
</evidence>
<dbReference type="EMBL" id="FPBX01000020">
    <property type="protein sequence ID" value="SFU77577.1"/>
    <property type="molecule type" value="Genomic_DNA"/>
</dbReference>
<dbReference type="STRING" id="343013.SAMN04489707_102019"/>
<dbReference type="AlphaFoldDB" id="A0A1I7IX82"/>
<keyword evidence="2" id="KW-1185">Reference proteome</keyword>
<name>A0A1I7IX82_9BURK</name>
<proteinExistence type="predicted"/>
<gene>
    <name evidence="1" type="ORF">SAMN04489707_102019</name>
</gene>
<evidence type="ECO:0000313" key="2">
    <source>
        <dbReference type="Proteomes" id="UP000183656"/>
    </source>
</evidence>
<protein>
    <submittedName>
        <fullName evidence="1">Uncharacterized protein</fullName>
    </submittedName>
</protein>
<reference evidence="1 2" key="1">
    <citation type="submission" date="2016-10" db="EMBL/GenBank/DDBJ databases">
        <authorList>
            <person name="de Groot N.N."/>
        </authorList>
    </citation>
    <scope>NUCLEOTIDE SEQUENCE [LARGE SCALE GENOMIC DNA]</scope>
    <source>
        <strain evidence="1 2">R-24608</strain>
    </source>
</reference>